<proteinExistence type="predicted"/>
<sequence>MKKQMTRANMDKTDSVTGFASEKSGTMNSTVAFETTGRTCVKAIIQNVPRFNWDKEVAASNIEPLAHYGRGSYYSTGTRDEAGVMPASLTIDVTRFAIMLIEDGEDMKPEESPMFSN</sequence>
<reference evidence="4" key="1">
    <citation type="submission" date="2017-02" db="UniProtKB">
        <authorList>
            <consortium name="WormBaseParasite"/>
        </authorList>
    </citation>
    <scope>IDENTIFICATION</scope>
</reference>
<evidence type="ECO:0000313" key="2">
    <source>
        <dbReference type="EMBL" id="VDO12296.1"/>
    </source>
</evidence>
<keyword evidence="3" id="KW-1185">Reference proteome</keyword>
<name>A0A0R3TWC4_RODNA</name>
<gene>
    <name evidence="2" type="ORF">HNAJ_LOCUS12143</name>
</gene>
<evidence type="ECO:0000313" key="4">
    <source>
        <dbReference type="WBParaSite" id="HNAJ_0001215401-mRNA-1"/>
    </source>
</evidence>
<accession>A0A0R3TWC4</accession>
<feature type="region of interest" description="Disordered" evidence="1">
    <location>
        <begin position="1"/>
        <end position="21"/>
    </location>
</feature>
<dbReference type="EMBL" id="UZAE01014059">
    <property type="protein sequence ID" value="VDO12296.1"/>
    <property type="molecule type" value="Genomic_DNA"/>
</dbReference>
<dbReference type="Proteomes" id="UP000278807">
    <property type="component" value="Unassembled WGS sequence"/>
</dbReference>
<evidence type="ECO:0000313" key="3">
    <source>
        <dbReference type="Proteomes" id="UP000278807"/>
    </source>
</evidence>
<dbReference type="WBParaSite" id="HNAJ_0001215401-mRNA-1">
    <property type="protein sequence ID" value="HNAJ_0001215401-mRNA-1"/>
    <property type="gene ID" value="HNAJ_0001215401"/>
</dbReference>
<protein>
    <submittedName>
        <fullName evidence="4">Ald_Xan_dh_C2 domain-containing protein</fullName>
    </submittedName>
</protein>
<dbReference type="AlphaFoldDB" id="A0A0R3TWC4"/>
<organism evidence="4">
    <name type="scientific">Rodentolepis nana</name>
    <name type="common">Dwarf tapeworm</name>
    <name type="synonym">Hymenolepis nana</name>
    <dbReference type="NCBI Taxonomy" id="102285"/>
    <lineage>
        <taxon>Eukaryota</taxon>
        <taxon>Metazoa</taxon>
        <taxon>Spiralia</taxon>
        <taxon>Lophotrochozoa</taxon>
        <taxon>Platyhelminthes</taxon>
        <taxon>Cestoda</taxon>
        <taxon>Eucestoda</taxon>
        <taxon>Cyclophyllidea</taxon>
        <taxon>Hymenolepididae</taxon>
        <taxon>Rodentolepis</taxon>
    </lineage>
</organism>
<evidence type="ECO:0000256" key="1">
    <source>
        <dbReference type="SAM" id="MobiDB-lite"/>
    </source>
</evidence>
<reference evidence="2 3" key="2">
    <citation type="submission" date="2018-11" db="EMBL/GenBank/DDBJ databases">
        <authorList>
            <consortium name="Pathogen Informatics"/>
        </authorList>
    </citation>
    <scope>NUCLEOTIDE SEQUENCE [LARGE SCALE GENOMIC DNA]</scope>
</reference>